<dbReference type="InterPro" id="IPR050228">
    <property type="entry name" value="Carboxylesterase_BioH"/>
</dbReference>
<dbReference type="PANTHER" id="PTHR43194">
    <property type="entry name" value="HYDROLASE ALPHA/BETA FOLD FAMILY"/>
    <property type="match status" value="1"/>
</dbReference>
<feature type="domain" description="AB hydrolase-1" evidence="1">
    <location>
        <begin position="37"/>
        <end position="146"/>
    </location>
</feature>
<protein>
    <submittedName>
        <fullName evidence="2">Alpha/beta hydrolase</fullName>
    </submittedName>
</protein>
<dbReference type="InterPro" id="IPR000073">
    <property type="entry name" value="AB_hydrolase_1"/>
</dbReference>
<dbReference type="PANTHER" id="PTHR43194:SF2">
    <property type="entry name" value="PEROXISOMAL MEMBRANE PROTEIN LPX1"/>
    <property type="match status" value="1"/>
</dbReference>
<dbReference type="Proteomes" id="UP001218362">
    <property type="component" value="Chromosome"/>
</dbReference>
<sequence length="265" mass="29574">MSKWAYSTEGFDREVYRIDGTESVVYAIGPEDAPPAVYFHGGGTFHGFEWMREFADEFRMISPIHPGFGESGDGDIASMDDYVMHYEMLFAALGLERFHLLGASMGGHMAARYAGEHADEIDRLVLISPAGLKSDTVAIPDWSRIAPADMRGMFVESLDWLEPFWPADPTLQWLELRQREGAMAMRIREDLDQVDAKTRSALAEFDRPALLLWGSADQVVPQEFIPVWQEVLPQAEVTVIPGGAHLLLDENAAARKAAKDFLLGK</sequence>
<organism evidence="2 3">
    <name type="scientific">Candidatus Andeanibacterium colombiense</name>
    <dbReference type="NCBI Taxonomy" id="3121345"/>
    <lineage>
        <taxon>Bacteria</taxon>
        <taxon>Pseudomonadati</taxon>
        <taxon>Pseudomonadota</taxon>
        <taxon>Alphaproteobacteria</taxon>
        <taxon>Sphingomonadales</taxon>
        <taxon>Sphingomonadaceae</taxon>
        <taxon>Candidatus Andeanibacterium</taxon>
    </lineage>
</organism>
<proteinExistence type="predicted"/>
<evidence type="ECO:0000313" key="2">
    <source>
        <dbReference type="EMBL" id="WEK45403.1"/>
    </source>
</evidence>
<keyword evidence="2" id="KW-0378">Hydrolase</keyword>
<dbReference type="SUPFAM" id="SSF53474">
    <property type="entry name" value="alpha/beta-Hydrolases"/>
    <property type="match status" value="1"/>
</dbReference>
<evidence type="ECO:0000313" key="3">
    <source>
        <dbReference type="Proteomes" id="UP001218362"/>
    </source>
</evidence>
<dbReference type="Pfam" id="PF00561">
    <property type="entry name" value="Abhydrolase_1"/>
    <property type="match status" value="2"/>
</dbReference>
<gene>
    <name evidence="2" type="ORF">P0Y56_10180</name>
</gene>
<dbReference type="AlphaFoldDB" id="A0AAJ5X2J7"/>
<dbReference type="InterPro" id="IPR029058">
    <property type="entry name" value="AB_hydrolase_fold"/>
</dbReference>
<accession>A0AAJ5X2J7</accession>
<dbReference type="PRINTS" id="PR00111">
    <property type="entry name" value="ABHYDROLASE"/>
</dbReference>
<reference evidence="2" key="1">
    <citation type="submission" date="2023-03" db="EMBL/GenBank/DDBJ databases">
        <title>Andean soil-derived lignocellulolytic bacterial consortium as a source of novel taxa and putative plastic-active enzymes.</title>
        <authorList>
            <person name="Diaz-Garcia L."/>
            <person name="Chuvochina M."/>
            <person name="Feuerriegel G."/>
            <person name="Bunk B."/>
            <person name="Sproer C."/>
            <person name="Streit W.R."/>
            <person name="Rodriguez L.M."/>
            <person name="Overmann J."/>
            <person name="Jimenez D.J."/>
        </authorList>
    </citation>
    <scope>NUCLEOTIDE SEQUENCE</scope>
    <source>
        <strain evidence="2">MAG 26</strain>
    </source>
</reference>
<dbReference type="EMBL" id="CP119316">
    <property type="protein sequence ID" value="WEK45403.1"/>
    <property type="molecule type" value="Genomic_DNA"/>
</dbReference>
<feature type="domain" description="AB hydrolase-1" evidence="1">
    <location>
        <begin position="195"/>
        <end position="251"/>
    </location>
</feature>
<dbReference type="KEGG" id="acob:P0Y56_10180"/>
<evidence type="ECO:0000259" key="1">
    <source>
        <dbReference type="Pfam" id="PF00561"/>
    </source>
</evidence>
<dbReference type="Gene3D" id="3.40.50.1820">
    <property type="entry name" value="alpha/beta hydrolase"/>
    <property type="match status" value="1"/>
</dbReference>
<name>A0AAJ5X2J7_9SPHN</name>
<dbReference type="GO" id="GO:0016787">
    <property type="term" value="F:hydrolase activity"/>
    <property type="evidence" value="ECO:0007669"/>
    <property type="project" value="UniProtKB-KW"/>
</dbReference>